<dbReference type="InterPro" id="IPR005586">
    <property type="entry name" value="ABC_trans_aux"/>
</dbReference>
<accession>A0A8J4HBG0</accession>
<protein>
    <recommendedName>
        <fullName evidence="1">ABC-type transport auxiliary lipoprotein component domain-containing protein</fullName>
    </recommendedName>
</protein>
<evidence type="ECO:0000259" key="1">
    <source>
        <dbReference type="Pfam" id="PF03886"/>
    </source>
</evidence>
<gene>
    <name evidence="2" type="ORF">ENY07_09080</name>
</gene>
<name>A0A8J4HBG0_9PROT</name>
<evidence type="ECO:0000313" key="2">
    <source>
        <dbReference type="EMBL" id="HGC43352.1"/>
    </source>
</evidence>
<feature type="domain" description="ABC-type transport auxiliary lipoprotein component" evidence="1">
    <location>
        <begin position="40"/>
        <end position="189"/>
    </location>
</feature>
<dbReference type="Gene3D" id="3.40.50.10610">
    <property type="entry name" value="ABC-type transport auxiliary lipoprotein component"/>
    <property type="match status" value="1"/>
</dbReference>
<organism evidence="2">
    <name type="scientific">Acidicaldus sp</name>
    <dbReference type="NCBI Taxonomy" id="1872105"/>
    <lineage>
        <taxon>Bacteria</taxon>
        <taxon>Pseudomonadati</taxon>
        <taxon>Pseudomonadota</taxon>
        <taxon>Alphaproteobacteria</taxon>
        <taxon>Acetobacterales</taxon>
        <taxon>Acetobacteraceae</taxon>
        <taxon>Acidicaldus</taxon>
    </lineage>
</organism>
<dbReference type="AlphaFoldDB" id="A0A8J4HBG0"/>
<reference evidence="2" key="1">
    <citation type="journal article" date="2020" name="mSystems">
        <title>Genome- and Community-Level Interaction Insights into Carbon Utilization and Element Cycling Functions of Hydrothermarchaeota in Hydrothermal Sediment.</title>
        <authorList>
            <person name="Zhou Z."/>
            <person name="Liu Y."/>
            <person name="Xu W."/>
            <person name="Pan J."/>
            <person name="Luo Z.H."/>
            <person name="Li M."/>
        </authorList>
    </citation>
    <scope>NUCLEOTIDE SEQUENCE</scope>
    <source>
        <strain evidence="2">SpSt-997</strain>
    </source>
</reference>
<dbReference type="SUPFAM" id="SSF159594">
    <property type="entry name" value="XCC0632-like"/>
    <property type="match status" value="1"/>
</dbReference>
<dbReference type="Pfam" id="PF03886">
    <property type="entry name" value="ABC_trans_aux"/>
    <property type="match status" value="1"/>
</dbReference>
<sequence length="200" mass="20938">MIRRSLLGGALAFAGCSVMPPAPYVEKHDWPLTAARLATLPSPPSGPVLLVRTLRAAPGLDARGLRTIRPDGSTTVDFYEQWSAPPPLAVEDALRRWLAGSGAFAAVLAPGSRLSADFVLEGELTALWFDQRRDLVRVAIAILLLAPAAPRKRVLLQRSFAAEARPAGSGAAAIVAATRQALAAVFSAIESALAAAVSVK</sequence>
<proteinExistence type="predicted"/>
<comment type="caution">
    <text evidence="2">The sequence shown here is derived from an EMBL/GenBank/DDBJ whole genome shotgun (WGS) entry which is preliminary data.</text>
</comment>
<dbReference type="PROSITE" id="PS51257">
    <property type="entry name" value="PROKAR_LIPOPROTEIN"/>
    <property type="match status" value="1"/>
</dbReference>
<dbReference type="EMBL" id="DTQM01000178">
    <property type="protein sequence ID" value="HGC43352.1"/>
    <property type="molecule type" value="Genomic_DNA"/>
</dbReference>